<evidence type="ECO:0000313" key="4">
    <source>
        <dbReference type="Proteomes" id="UP000297918"/>
    </source>
</evidence>
<protein>
    <recommendedName>
        <fullName evidence="5">HNH endonuclease</fullName>
    </recommendedName>
</protein>
<dbReference type="OrthoDB" id="5379188at2"/>
<keyword evidence="4" id="KW-1185">Reference proteome</keyword>
<comment type="caution">
    <text evidence="1">The sequence shown here is derived from an EMBL/GenBank/DDBJ whole genome shotgun (WGS) entry which is preliminary data.</text>
</comment>
<dbReference type="EMBL" id="RQFM01000007">
    <property type="protein sequence ID" value="TGK89994.1"/>
    <property type="molecule type" value="Genomic_DNA"/>
</dbReference>
<evidence type="ECO:0000313" key="2">
    <source>
        <dbReference type="EMBL" id="TGK92217.1"/>
    </source>
</evidence>
<proteinExistence type="predicted"/>
<dbReference type="EMBL" id="RQFL01000022">
    <property type="protein sequence ID" value="TGK92217.1"/>
    <property type="molecule type" value="Genomic_DNA"/>
</dbReference>
<sequence>MRLTPKSNTLRELYLKSGNQCAFPECNELMINSEGEFIGNVCHIEAAEPEGQRYNSLQTDEDRRSYSNLMLMCQKHHKITNNVEKYTTETLKTIKKNHEKKFEDIAMIIGKSIRDWTENQFVITPKNIRKIETLLKWNFEQYQFQPTIDDIIEYSKRLEELPLNTRKLFLIMAKNIKLSHDYSPDSVDPRIIEEKCSINHEELERHLVLLEKARLCSRVNIRDYEDPTIEFYNTKTDWRLLRELNSFCNLSGNTLDEFLLDLDFSILDDN</sequence>
<dbReference type="RefSeq" id="WP_135749467.1">
    <property type="nucleotide sequence ID" value="NZ_RQFL01000022.1"/>
</dbReference>
<accession>A0A4R9IMK2</accession>
<evidence type="ECO:0000313" key="3">
    <source>
        <dbReference type="Proteomes" id="UP000297394"/>
    </source>
</evidence>
<dbReference type="AlphaFoldDB" id="A0A4R9IMK2"/>
<evidence type="ECO:0008006" key="5">
    <source>
        <dbReference type="Google" id="ProtNLM"/>
    </source>
</evidence>
<name>A0A4R9IMK2_9LEPT</name>
<reference evidence="3 4" key="2">
    <citation type="journal article" date="2019" name="PLoS Negl. Trop. Dis.">
        <title>Revisiting the worldwide diversity of Leptospira species in the environment.</title>
        <authorList>
            <person name="Vincent A.T."/>
            <person name="Schiettekatte O."/>
            <person name="Bourhy P."/>
            <person name="Veyrier F.J."/>
            <person name="Picardeau M."/>
        </authorList>
    </citation>
    <scope>NUCLEOTIDE SEQUENCE [LARGE SCALE GENOMIC DNA]</scope>
    <source>
        <strain evidence="1 3">201800280</strain>
        <strain evidence="4">201800281</strain>
    </source>
</reference>
<evidence type="ECO:0000313" key="1">
    <source>
        <dbReference type="EMBL" id="TGK89994.1"/>
    </source>
</evidence>
<gene>
    <name evidence="1" type="ORF">EHQ23_02435</name>
    <name evidence="2" type="ORF">EHQ26_09580</name>
</gene>
<reference evidence="2" key="1">
    <citation type="submission" date="2018-10" db="EMBL/GenBank/DDBJ databases">
        <authorList>
            <person name="Vincent A.T."/>
            <person name="Schiettekatte O."/>
            <person name="Bourhy P."/>
            <person name="Veyrier F.J."/>
            <person name="Picardeau M."/>
        </authorList>
    </citation>
    <scope>NUCLEOTIDE SEQUENCE</scope>
    <source>
        <strain evidence="2">201800281</strain>
    </source>
</reference>
<organism evidence="1 3">
    <name type="scientific">Leptospira bourretii</name>
    <dbReference type="NCBI Taxonomy" id="2484962"/>
    <lineage>
        <taxon>Bacteria</taxon>
        <taxon>Pseudomonadati</taxon>
        <taxon>Spirochaetota</taxon>
        <taxon>Spirochaetia</taxon>
        <taxon>Leptospirales</taxon>
        <taxon>Leptospiraceae</taxon>
        <taxon>Leptospira</taxon>
    </lineage>
</organism>
<dbReference type="Proteomes" id="UP000297918">
    <property type="component" value="Unassembled WGS sequence"/>
</dbReference>
<dbReference type="Proteomes" id="UP000297394">
    <property type="component" value="Unassembled WGS sequence"/>
</dbReference>